<evidence type="ECO:0000256" key="1">
    <source>
        <dbReference type="ARBA" id="ARBA00012452"/>
    </source>
</evidence>
<dbReference type="Gene3D" id="1.20.1050.10">
    <property type="match status" value="1"/>
</dbReference>
<dbReference type="PANTHER" id="PTHR11571:SF224">
    <property type="entry name" value="HEMATOPOIETIC PROSTAGLANDIN D SYNTHASE"/>
    <property type="match status" value="1"/>
</dbReference>
<comment type="similarity">
    <text evidence="3">Belongs to the GST superfamily. Sigma family.</text>
</comment>
<evidence type="ECO:0000259" key="7">
    <source>
        <dbReference type="PROSITE" id="PS50405"/>
    </source>
</evidence>
<evidence type="ECO:0000256" key="3">
    <source>
        <dbReference type="ARBA" id="ARBA00038317"/>
    </source>
</evidence>
<dbReference type="InterPro" id="IPR036249">
    <property type="entry name" value="Thioredoxin-like_sf"/>
</dbReference>
<evidence type="ECO:0000256" key="5">
    <source>
        <dbReference type="ARBA" id="ARBA00078118"/>
    </source>
</evidence>
<dbReference type="AlphaFoldDB" id="A0A0N5AN66"/>
<dbReference type="WBParaSite" id="SMUV_0000604301-mRNA-1">
    <property type="protein sequence ID" value="SMUV_0000604301-mRNA-1"/>
    <property type="gene ID" value="SMUV_0000604301"/>
</dbReference>
<feature type="domain" description="GST C-terminal" evidence="7">
    <location>
        <begin position="81"/>
        <end position="206"/>
    </location>
</feature>
<dbReference type="GO" id="GO:0004364">
    <property type="term" value="F:glutathione transferase activity"/>
    <property type="evidence" value="ECO:0007669"/>
    <property type="project" value="UniProtKB-EC"/>
</dbReference>
<dbReference type="Pfam" id="PF02798">
    <property type="entry name" value="GST_N"/>
    <property type="match status" value="1"/>
</dbReference>
<feature type="domain" description="GST N-terminal" evidence="6">
    <location>
        <begin position="2"/>
        <end position="79"/>
    </location>
</feature>
<dbReference type="GO" id="GO:0005737">
    <property type="term" value="C:cytoplasm"/>
    <property type="evidence" value="ECO:0007669"/>
    <property type="project" value="UniProtKB-ARBA"/>
</dbReference>
<dbReference type="CDD" id="cd03192">
    <property type="entry name" value="GST_C_Sigma_like"/>
    <property type="match status" value="1"/>
</dbReference>
<dbReference type="PROSITE" id="PS50404">
    <property type="entry name" value="GST_NTER"/>
    <property type="match status" value="1"/>
</dbReference>
<keyword evidence="2" id="KW-0808">Transferase</keyword>
<dbReference type="InterPro" id="IPR036282">
    <property type="entry name" value="Glutathione-S-Trfase_C_sf"/>
</dbReference>
<organism evidence="8 9">
    <name type="scientific">Syphacia muris</name>
    <dbReference type="NCBI Taxonomy" id="451379"/>
    <lineage>
        <taxon>Eukaryota</taxon>
        <taxon>Metazoa</taxon>
        <taxon>Ecdysozoa</taxon>
        <taxon>Nematoda</taxon>
        <taxon>Chromadorea</taxon>
        <taxon>Rhabditida</taxon>
        <taxon>Spirurina</taxon>
        <taxon>Oxyuridomorpha</taxon>
        <taxon>Oxyuroidea</taxon>
        <taxon>Oxyuridae</taxon>
        <taxon>Syphacia</taxon>
    </lineage>
</organism>
<evidence type="ECO:0000313" key="9">
    <source>
        <dbReference type="WBParaSite" id="SMUV_0000604301-mRNA-1"/>
    </source>
</evidence>
<dbReference type="Gene3D" id="3.40.30.10">
    <property type="entry name" value="Glutaredoxin"/>
    <property type="match status" value="1"/>
</dbReference>
<proteinExistence type="inferred from homology"/>
<dbReference type="GO" id="GO:0006749">
    <property type="term" value="P:glutathione metabolic process"/>
    <property type="evidence" value="ECO:0007669"/>
    <property type="project" value="TreeGrafter"/>
</dbReference>
<dbReference type="InterPro" id="IPR004045">
    <property type="entry name" value="Glutathione_S-Trfase_N"/>
</dbReference>
<accession>A0A0N5AN66</accession>
<dbReference type="InterPro" id="IPR010987">
    <property type="entry name" value="Glutathione-S-Trfase_C-like"/>
</dbReference>
<dbReference type="SFLD" id="SFLDG00363">
    <property type="entry name" value="AMPS_(cytGST):_Alpha-__Mu-__Pi"/>
    <property type="match status" value="1"/>
</dbReference>
<dbReference type="EC" id="2.5.1.18" evidence="1"/>
<dbReference type="PANTHER" id="PTHR11571">
    <property type="entry name" value="GLUTATHIONE S-TRANSFERASE"/>
    <property type="match status" value="1"/>
</dbReference>
<protein>
    <recommendedName>
        <fullName evidence="1">glutathione transferase</fullName>
        <ecNumber evidence="1">2.5.1.18</ecNumber>
    </recommendedName>
    <alternativeName>
        <fullName evidence="5">GST class-sigma</fullName>
    </alternativeName>
</protein>
<dbReference type="InterPro" id="IPR040079">
    <property type="entry name" value="Glutathione_S-Trfase"/>
</dbReference>
<dbReference type="FunFam" id="1.20.1050.10:FF:000031">
    <property type="entry name" value="Glutathione S-Transferase"/>
    <property type="match status" value="1"/>
</dbReference>
<dbReference type="FunFam" id="3.40.30.10:FF:000189">
    <property type="entry name" value="Glutathione S-Transferase"/>
    <property type="match status" value="1"/>
</dbReference>
<dbReference type="SFLD" id="SFLDG01205">
    <property type="entry name" value="AMPS.1"/>
    <property type="match status" value="1"/>
</dbReference>
<sequence>MPSYKLTYFNIRWYGEGARLLFNYAGVPFEDIRISNEQWFQLKPKMPYGQVPVLEVDGHMIAQSAAIYRYLGHQFNLAPKSPIDDANVDAVYDSHKDFHAEIKPFIACAAGFAPGDKKKLEKEVVCPARDKYFGYLKRLLSKTDGTHLIGDQVYWADIVIADNLSVINFMVPSLFESHSEVKKFVDYIHQLPKLQKYLKERPESQF</sequence>
<dbReference type="InterPro" id="IPR050213">
    <property type="entry name" value="GST_superfamily"/>
</dbReference>
<evidence type="ECO:0000313" key="8">
    <source>
        <dbReference type="Proteomes" id="UP000046393"/>
    </source>
</evidence>
<dbReference type="InterPro" id="IPR004046">
    <property type="entry name" value="GST_C"/>
</dbReference>
<comment type="catalytic activity">
    <reaction evidence="4">
        <text>RX + glutathione = an S-substituted glutathione + a halide anion + H(+)</text>
        <dbReference type="Rhea" id="RHEA:16437"/>
        <dbReference type="ChEBI" id="CHEBI:15378"/>
        <dbReference type="ChEBI" id="CHEBI:16042"/>
        <dbReference type="ChEBI" id="CHEBI:17792"/>
        <dbReference type="ChEBI" id="CHEBI:57925"/>
        <dbReference type="ChEBI" id="CHEBI:90779"/>
        <dbReference type="EC" id="2.5.1.18"/>
    </reaction>
</comment>
<evidence type="ECO:0000256" key="2">
    <source>
        <dbReference type="ARBA" id="ARBA00022679"/>
    </source>
</evidence>
<dbReference type="PROSITE" id="PS50405">
    <property type="entry name" value="GST_CTER"/>
    <property type="match status" value="1"/>
</dbReference>
<evidence type="ECO:0000256" key="4">
    <source>
        <dbReference type="ARBA" id="ARBA00047960"/>
    </source>
</evidence>
<name>A0A0N5AN66_9BILA</name>
<dbReference type="SUPFAM" id="SSF47616">
    <property type="entry name" value="GST C-terminal domain-like"/>
    <property type="match status" value="1"/>
</dbReference>
<dbReference type="STRING" id="451379.A0A0N5AN66"/>
<dbReference type="SUPFAM" id="SSF52833">
    <property type="entry name" value="Thioredoxin-like"/>
    <property type="match status" value="1"/>
</dbReference>
<dbReference type="SFLD" id="SFLDS00019">
    <property type="entry name" value="Glutathione_Transferase_(cytos"/>
    <property type="match status" value="1"/>
</dbReference>
<reference evidence="9" key="1">
    <citation type="submission" date="2017-02" db="UniProtKB">
        <authorList>
            <consortium name="WormBaseParasite"/>
        </authorList>
    </citation>
    <scope>IDENTIFICATION</scope>
</reference>
<keyword evidence="8" id="KW-1185">Reference proteome</keyword>
<dbReference type="Proteomes" id="UP000046393">
    <property type="component" value="Unplaced"/>
</dbReference>
<dbReference type="CDD" id="cd03039">
    <property type="entry name" value="GST_N_Sigma_like"/>
    <property type="match status" value="1"/>
</dbReference>
<evidence type="ECO:0000259" key="6">
    <source>
        <dbReference type="PROSITE" id="PS50404"/>
    </source>
</evidence>
<dbReference type="Pfam" id="PF14497">
    <property type="entry name" value="GST_C_3"/>
    <property type="match status" value="1"/>
</dbReference>